<proteinExistence type="predicted"/>
<evidence type="ECO:0000256" key="1">
    <source>
        <dbReference type="SAM" id="MobiDB-lite"/>
    </source>
</evidence>
<accession>A0A075HDU1</accession>
<dbReference type="AlphaFoldDB" id="A0A075HDU1"/>
<feature type="region of interest" description="Disordered" evidence="1">
    <location>
        <begin position="32"/>
        <end position="64"/>
    </location>
</feature>
<name>A0A075HDU1_9EURY</name>
<dbReference type="EMBL" id="KF900935">
    <property type="protein sequence ID" value="AIF12053.1"/>
    <property type="molecule type" value="Genomic_DNA"/>
</dbReference>
<organism evidence="2">
    <name type="scientific">uncultured marine group II/III euryarchaeote KM3_54_D07</name>
    <dbReference type="NCBI Taxonomy" id="1456460"/>
    <lineage>
        <taxon>Archaea</taxon>
        <taxon>Methanobacteriati</taxon>
        <taxon>Methanobacteriota</taxon>
        <taxon>environmental samples</taxon>
    </lineage>
</organism>
<evidence type="ECO:0000313" key="2">
    <source>
        <dbReference type="EMBL" id="AIF12053.1"/>
    </source>
</evidence>
<feature type="compositionally biased region" description="Low complexity" evidence="1">
    <location>
        <begin position="34"/>
        <end position="48"/>
    </location>
</feature>
<protein>
    <submittedName>
        <fullName evidence="2">Uncharacterized protein</fullName>
    </submittedName>
</protein>
<sequence length="195" mass="21280">MILESSRYASSLPLSRIRSNLRENRTLALGSVRSSFPNRSTKSSNSSSEPDVEAHHSSASRGSAARLASRIAGPDCTMLIPSSCERASASRPRTVNNSLRTALMPDSSPSFSFTRTRVLQFRGLVKSCSTACLALCSAQSRFFGSAPASDRNFSDWLLCLFPRLRRGCCSRADTSSVFPVICPSQDRFVRSTIRS</sequence>
<reference evidence="2" key="1">
    <citation type="journal article" date="2014" name="Genome Biol. Evol.">
        <title>Pangenome evidence for extensive interdomain horizontal transfer affecting lineage core and shell genes in uncultured planktonic thaumarchaeota and euryarchaeota.</title>
        <authorList>
            <person name="Deschamps P."/>
            <person name="Zivanovic Y."/>
            <person name="Moreira D."/>
            <person name="Rodriguez-Valera F."/>
            <person name="Lopez-Garcia P."/>
        </authorList>
    </citation>
    <scope>NUCLEOTIDE SEQUENCE</scope>
</reference>